<evidence type="ECO:0000256" key="2">
    <source>
        <dbReference type="ARBA" id="ARBA00022803"/>
    </source>
</evidence>
<dbReference type="InterPro" id="IPR050498">
    <property type="entry name" value="Ycf3"/>
</dbReference>
<feature type="repeat" description="TPR" evidence="3">
    <location>
        <begin position="113"/>
        <end position="146"/>
    </location>
</feature>
<dbReference type="InterPro" id="IPR011990">
    <property type="entry name" value="TPR-like_helical_dom_sf"/>
</dbReference>
<dbReference type="SUPFAM" id="SSF48452">
    <property type="entry name" value="TPR-like"/>
    <property type="match status" value="1"/>
</dbReference>
<evidence type="ECO:0000256" key="1">
    <source>
        <dbReference type="ARBA" id="ARBA00022737"/>
    </source>
</evidence>
<evidence type="ECO:0000313" key="5">
    <source>
        <dbReference type="Proteomes" id="UP001159387"/>
    </source>
</evidence>
<reference evidence="4 5" key="1">
    <citation type="journal article" date="2023" name="J. Phycol.">
        <title>Chrysosporum ovalisporum is synonymous with the true-branching cyanobacterium Umezakia natans (Nostocales/Aphanizomenonaceae).</title>
        <authorList>
            <person name="McGregor G.B."/>
            <person name="Sendall B.C."/>
            <person name="Niiyama Y."/>
            <person name="Tuji A."/>
            <person name="Willis A."/>
        </authorList>
    </citation>
    <scope>NUCLEOTIDE SEQUENCE [LARGE SCALE GENOMIC DNA]</scope>
    <source>
        <strain evidence="4 5">ANA360D</strain>
    </source>
</reference>
<gene>
    <name evidence="4" type="ORF">NWP17_11680</name>
</gene>
<dbReference type="EMBL" id="JANQDH010000076">
    <property type="protein sequence ID" value="MDH6061091.1"/>
    <property type="molecule type" value="Genomic_DNA"/>
</dbReference>
<dbReference type="AlphaFoldDB" id="A0AA43KC03"/>
<dbReference type="InterPro" id="IPR019734">
    <property type="entry name" value="TPR_rpt"/>
</dbReference>
<dbReference type="PANTHER" id="PTHR44858">
    <property type="entry name" value="TETRATRICOPEPTIDE REPEAT PROTEIN 6"/>
    <property type="match status" value="1"/>
</dbReference>
<dbReference type="Gene3D" id="1.25.40.10">
    <property type="entry name" value="Tetratricopeptide repeat domain"/>
    <property type="match status" value="3"/>
</dbReference>
<proteinExistence type="predicted"/>
<dbReference type="Pfam" id="PF13432">
    <property type="entry name" value="TPR_16"/>
    <property type="match status" value="2"/>
</dbReference>
<name>A0AA43KC03_9CYAN</name>
<dbReference type="Proteomes" id="UP001159387">
    <property type="component" value="Unassembled WGS sequence"/>
</dbReference>
<protein>
    <submittedName>
        <fullName evidence="4">Tetratricopeptide repeat protein</fullName>
    </submittedName>
</protein>
<comment type="caution">
    <text evidence="4">The sequence shown here is derived from an EMBL/GenBank/DDBJ whole genome shotgun (WGS) entry which is preliminary data.</text>
</comment>
<dbReference type="GO" id="GO:0009279">
    <property type="term" value="C:cell outer membrane"/>
    <property type="evidence" value="ECO:0007669"/>
    <property type="project" value="TreeGrafter"/>
</dbReference>
<organism evidence="4 5">
    <name type="scientific">Chrysosporum bergii ANA360D</name>
    <dbReference type="NCBI Taxonomy" id="617107"/>
    <lineage>
        <taxon>Bacteria</taxon>
        <taxon>Bacillati</taxon>
        <taxon>Cyanobacteriota</taxon>
        <taxon>Cyanophyceae</taxon>
        <taxon>Nostocales</taxon>
        <taxon>Nodulariaceae</taxon>
        <taxon>Chrysosporum</taxon>
    </lineage>
</organism>
<keyword evidence="1" id="KW-0677">Repeat</keyword>
<keyword evidence="2 3" id="KW-0802">TPR repeat</keyword>
<sequence>MPFFSRYHHHRWLALGLFLGVGILWTTLSKNLQAQVSPNIQPPINPTLSAEENFRQGNLTRAIQQWSHHINSGSNVVTALFNRSQAYILLKQYDFAVQDLNQLIQLQGKNTPPHVFVVRGIALSELQQLPEAIQSFNQAEKLQPSPLVYNNRALAYQRAGQLPLALADLTKSIQLAPTSVNRLNLANLRVQLGQFQEVVEEMNQLLVTEKSFFPAYLTRGIAYYHLHQYQTAIRDFLFSLKIFPHQPEAYYYVGLSFAQLNRQRDAAENLIRAAELYLQNNQGNQYRQVLEKMNELNLQ</sequence>
<feature type="repeat" description="TPR" evidence="3">
    <location>
        <begin position="213"/>
        <end position="246"/>
    </location>
</feature>
<dbReference type="SMART" id="SM00028">
    <property type="entry name" value="TPR"/>
    <property type="match status" value="5"/>
</dbReference>
<accession>A0AA43KC03</accession>
<evidence type="ECO:0000313" key="4">
    <source>
        <dbReference type="EMBL" id="MDH6061091.1"/>
    </source>
</evidence>
<keyword evidence="5" id="KW-1185">Reference proteome</keyword>
<dbReference type="PROSITE" id="PS50005">
    <property type="entry name" value="TPR"/>
    <property type="match status" value="2"/>
</dbReference>
<dbReference type="GO" id="GO:0046813">
    <property type="term" value="P:receptor-mediated virion attachment to host cell"/>
    <property type="evidence" value="ECO:0007669"/>
    <property type="project" value="TreeGrafter"/>
</dbReference>
<evidence type="ECO:0000256" key="3">
    <source>
        <dbReference type="PROSITE-ProRule" id="PRU00339"/>
    </source>
</evidence>
<dbReference type="PANTHER" id="PTHR44858:SF1">
    <property type="entry name" value="UDP-N-ACETYLGLUCOSAMINE--PEPTIDE N-ACETYLGLUCOSAMINYLTRANSFERASE SPINDLY-RELATED"/>
    <property type="match status" value="1"/>
</dbReference>
<dbReference type="RefSeq" id="WP_280655073.1">
    <property type="nucleotide sequence ID" value="NZ_JANQDH010000076.1"/>
</dbReference>
<dbReference type="Pfam" id="PF13181">
    <property type="entry name" value="TPR_8"/>
    <property type="match status" value="1"/>
</dbReference>